<feature type="domain" description="DUF4097" evidence="1">
    <location>
        <begin position="8"/>
        <end position="92"/>
    </location>
</feature>
<gene>
    <name evidence="2" type="ORF">UFOPK2816_00605</name>
</gene>
<dbReference type="InterPro" id="IPR025164">
    <property type="entry name" value="Toastrack_DUF4097"/>
</dbReference>
<name>A0A6J6TIN2_9ZZZZ</name>
<evidence type="ECO:0000313" key="2">
    <source>
        <dbReference type="EMBL" id="CAB4746517.1"/>
    </source>
</evidence>
<dbReference type="EMBL" id="CAEZZB010000063">
    <property type="protein sequence ID" value="CAB4746517.1"/>
    <property type="molecule type" value="Genomic_DNA"/>
</dbReference>
<evidence type="ECO:0000259" key="1">
    <source>
        <dbReference type="Pfam" id="PF13349"/>
    </source>
</evidence>
<accession>A0A6J6TIN2</accession>
<dbReference type="AlphaFoldDB" id="A0A6J6TIN2"/>
<proteinExistence type="predicted"/>
<protein>
    <submittedName>
        <fullName evidence="2">Unannotated protein</fullName>
    </submittedName>
</protein>
<reference evidence="2" key="1">
    <citation type="submission" date="2020-05" db="EMBL/GenBank/DDBJ databases">
        <authorList>
            <person name="Chiriac C."/>
            <person name="Salcher M."/>
            <person name="Ghai R."/>
            <person name="Kavagutti S V."/>
        </authorList>
    </citation>
    <scope>NUCLEOTIDE SEQUENCE</scope>
</reference>
<sequence length="95" mass="9875">MISQNPATTCVVKTVSGDIATHTFSACDYKLKSISGDIKVHIAPDLTVEVDGNSVSGELNSEISLDGDSDSLAGSNKVVTITTSTISGDFNLVRN</sequence>
<dbReference type="Pfam" id="PF13349">
    <property type="entry name" value="DUF4097"/>
    <property type="match status" value="1"/>
</dbReference>
<organism evidence="2">
    <name type="scientific">freshwater metagenome</name>
    <dbReference type="NCBI Taxonomy" id="449393"/>
    <lineage>
        <taxon>unclassified sequences</taxon>
        <taxon>metagenomes</taxon>
        <taxon>ecological metagenomes</taxon>
    </lineage>
</organism>